<dbReference type="PANTHER" id="PTHR43193">
    <property type="match status" value="1"/>
</dbReference>
<dbReference type="InterPro" id="IPR011004">
    <property type="entry name" value="Trimer_LpxA-like_sf"/>
</dbReference>
<evidence type="ECO:0000259" key="4">
    <source>
        <dbReference type="PROSITE" id="PS51379"/>
    </source>
</evidence>
<comment type="caution">
    <text evidence="5">The sequence shown here is derived from an EMBL/GenBank/DDBJ whole genome shotgun (WGS) entry which is preliminary data.</text>
</comment>
<dbReference type="Pfam" id="PF04230">
    <property type="entry name" value="PS_pyruv_trans"/>
    <property type="match status" value="1"/>
</dbReference>
<dbReference type="InterPro" id="IPR017896">
    <property type="entry name" value="4Fe4S_Fe-S-bd"/>
</dbReference>
<dbReference type="InterPro" id="IPR007525">
    <property type="entry name" value="FrhB_FdhB_C"/>
</dbReference>
<evidence type="ECO:0000313" key="5">
    <source>
        <dbReference type="EMBL" id="RGR71563.1"/>
    </source>
</evidence>
<keyword evidence="1" id="KW-0479">Metal-binding</keyword>
<sequence>MPYEGTRRVNNMNVYNDYIAEDKCTGCGACENICPNKSIKMELNNDGFYVPFCDGNSCLSCGLCEKICPVLHRSQNNYTSPICYAIMASDEIRAISSSGGAFQILAELIIKKDGVVCGAAWNDDYKSVHHILINSTDELYKLRGSKYIMSNMSGIYGKIKSCLDEEKYVLFSGTPCEVAGLNAFLGEHAKSDYLLTIDLICHGIPSVKAFRNYIRDNHGNKEIKYVGFKDKKYGWHASMTIQFTNDELYNCPCETDDYFRSYLNGVNKNKACGDCQFASLPRQGDFTIGDYWGIDKVDPAFNDHKGTSVMLFNTDKSKKYLDDISASAKLFEETDLDGAIYGNNNLIKSPKNHISRNQFFRNLDNRRYSDLTRWSLTANRYDIGLVGIPTFPNFGGALTYYALYRTLTDKGLKVAVFSRPRSTGRNPIPPEDIYTVNPYDRGSLLLDYRDKEAMESANDICENFLVGSDQLFNADLYKKFGEIVALDWISDNHRKVAYAASFGHNFFWGDERLRAKMAHYMQKFDAFSTREEDGVWLAEKTFGVEADCVIDPVFLCDKKYYEMLSAEIHKDDKPHIFAYILDPDDNKMEIVDKCSEKLNLPIELYSEMLYKPNEEKLEAERKKFSIPLLQGNVNERLHSLINSDFIVADSFHGICFAIIFEKPFIAVLNTNRGASRFYSVLGKLNLLDHLVVNVDELSEKDELVSTSATYTESMIILEKEKERCLNWLFNALYPENQVKKAFSVDDIVDEKLKRIKKYNQLQELKMNALLSGHKFYKCRNIFTYVDLLKVNAKGLIILITVKDTPGFNLTESIQRKLETLGIKQTLVDKHWHSYVAVIDGGKVIYEKISKRDERVAYVENLYGKSIKLVSRSYNQGNIGAAFIDGIDYSENKRGLNFVIYDKVLTEVVDSVSFDTHSENNLYYRFGKAHHSLFEASTKVEQMRPWDTYAVPKKIKKENSDVYFACRLIADKYKNRNVVLWGRNYAFKEILHRYFGIEVEEYNDNDIHVLNKLFKRKNENFIVIPNKKFDNSIAEILKREGYIENEDVIWRYIRPIILKDRDYGKEPYYDIYGNRIKGDFSGPSNVILRGYNVDITLGSHCTFGGNALLKLDIASNAMIDIGDGTRFIDEVLFFKTGICYGKICSGNNVVYINNEIRNISTWNDTIISIGNRVTFNPGDCLHCFEGKCLTIEDDVMFSLNVRIMCGDGHSIFDCHSRKNINSLPLINPSVKNEVVIGRHTWVGINATILSGSKVGASSIIGANALVKGEFPNNCSIGGNPAKIIKRDIAWSRKASSNDISDCGKDNINTTNLLGTKVHKTNVETVLVLGGTRFMGIRLVEKLLEAGYRVTIANRGTRPDEFGEKVERILYNRNELESIKRAFGHKKYDVVIDTSAYNSLSVKNILDNVRCKKYIQVSSVAVYPKHHLNLLTDEYDSYKSYFEIGNEKEYFLGKRNSECVALQEYKDIQSIIVRIPFVVEPENLVNKELNMRLYFYVDRIYNKKPFYVDNMEYCCSFVRTIEEADFLTYLVGIDYTGILNFSSAGYVKVSEIIRYIEDKLDMKAVILEDGELHPFNGKHFGNSGYSGYSMNIDNVKDIGYSPSELDEWIWKLLDHYIDIVSSK</sequence>
<dbReference type="GO" id="GO:0051536">
    <property type="term" value="F:iron-sulfur cluster binding"/>
    <property type="evidence" value="ECO:0007669"/>
    <property type="project" value="UniProtKB-KW"/>
</dbReference>
<proteinExistence type="predicted"/>
<feature type="domain" description="4Fe-4S ferredoxin-type" evidence="4">
    <location>
        <begin position="15"/>
        <end position="44"/>
    </location>
</feature>
<protein>
    <submittedName>
        <fullName evidence="5">4Fe-4S dicluster domain-containing protein</fullName>
    </submittedName>
</protein>
<dbReference type="InterPro" id="IPR036291">
    <property type="entry name" value="NAD(P)-bd_dom_sf"/>
</dbReference>
<dbReference type="InterPro" id="IPR052977">
    <property type="entry name" value="Polyferredoxin-like_ET"/>
</dbReference>
<dbReference type="PROSITE" id="PS51379">
    <property type="entry name" value="4FE4S_FER_2"/>
    <property type="match status" value="2"/>
</dbReference>
<evidence type="ECO:0000256" key="1">
    <source>
        <dbReference type="ARBA" id="ARBA00022723"/>
    </source>
</evidence>
<dbReference type="SUPFAM" id="SSF51161">
    <property type="entry name" value="Trimeric LpxA-like enzymes"/>
    <property type="match status" value="1"/>
</dbReference>
<dbReference type="Proteomes" id="UP000285820">
    <property type="component" value="Unassembled WGS sequence"/>
</dbReference>
<dbReference type="Gene3D" id="3.40.50.720">
    <property type="entry name" value="NAD(P)-binding Rossmann-like Domain"/>
    <property type="match status" value="1"/>
</dbReference>
<dbReference type="EMBL" id="QRUN01000001">
    <property type="protein sequence ID" value="RGR71563.1"/>
    <property type="molecule type" value="Genomic_DNA"/>
</dbReference>
<evidence type="ECO:0000313" key="6">
    <source>
        <dbReference type="Proteomes" id="UP000285820"/>
    </source>
</evidence>
<dbReference type="Pfam" id="PF01370">
    <property type="entry name" value="Epimerase"/>
    <property type="match status" value="1"/>
</dbReference>
<keyword evidence="2" id="KW-0408">Iron</keyword>
<dbReference type="Gene3D" id="2.160.10.10">
    <property type="entry name" value="Hexapeptide repeat proteins"/>
    <property type="match status" value="1"/>
</dbReference>
<dbReference type="InterPro" id="IPR001451">
    <property type="entry name" value="Hexapep"/>
</dbReference>
<dbReference type="SUPFAM" id="SSF51735">
    <property type="entry name" value="NAD(P)-binding Rossmann-fold domains"/>
    <property type="match status" value="1"/>
</dbReference>
<dbReference type="InterPro" id="IPR007345">
    <property type="entry name" value="Polysacch_pyruvyl_Trfase"/>
</dbReference>
<dbReference type="CDD" id="cd04647">
    <property type="entry name" value="LbH_MAT_like"/>
    <property type="match status" value="1"/>
</dbReference>
<keyword evidence="3" id="KW-0411">Iron-sulfur</keyword>
<dbReference type="Pfam" id="PF04432">
    <property type="entry name" value="FrhB_FdhB_C"/>
    <property type="match status" value="1"/>
</dbReference>
<evidence type="ECO:0000256" key="3">
    <source>
        <dbReference type="ARBA" id="ARBA00023014"/>
    </source>
</evidence>
<feature type="domain" description="4Fe-4S ferredoxin-type" evidence="4">
    <location>
        <begin position="49"/>
        <end position="78"/>
    </location>
</feature>
<gene>
    <name evidence="5" type="ORF">DWY29_01715</name>
</gene>
<accession>A0A3R5WFM2</accession>
<dbReference type="Pfam" id="PF00132">
    <property type="entry name" value="Hexapep"/>
    <property type="match status" value="1"/>
</dbReference>
<dbReference type="InterPro" id="IPR017900">
    <property type="entry name" value="4Fe4S_Fe_S_CS"/>
</dbReference>
<dbReference type="Gene3D" id="3.30.70.20">
    <property type="match status" value="1"/>
</dbReference>
<evidence type="ECO:0000256" key="2">
    <source>
        <dbReference type="ARBA" id="ARBA00023004"/>
    </source>
</evidence>
<dbReference type="PANTHER" id="PTHR43193:SF2">
    <property type="entry name" value="POLYFERREDOXIN PROTEIN FWDF"/>
    <property type="match status" value="1"/>
</dbReference>
<dbReference type="GO" id="GO:0046872">
    <property type="term" value="F:metal ion binding"/>
    <property type="evidence" value="ECO:0007669"/>
    <property type="project" value="UniProtKB-KW"/>
</dbReference>
<dbReference type="InterPro" id="IPR001509">
    <property type="entry name" value="Epimerase_deHydtase"/>
</dbReference>
<reference evidence="5 6" key="1">
    <citation type="submission" date="2018-08" db="EMBL/GenBank/DDBJ databases">
        <title>A genome reference for cultivated species of the human gut microbiota.</title>
        <authorList>
            <person name="Zou Y."/>
            <person name="Xue W."/>
            <person name="Luo G."/>
        </authorList>
    </citation>
    <scope>NUCLEOTIDE SEQUENCE [LARGE SCALE GENOMIC DNA]</scope>
    <source>
        <strain evidence="5 6">AF24-4</strain>
    </source>
</reference>
<organism evidence="5 6">
    <name type="scientific">Roseburia inulinivorans</name>
    <dbReference type="NCBI Taxonomy" id="360807"/>
    <lineage>
        <taxon>Bacteria</taxon>
        <taxon>Bacillati</taxon>
        <taxon>Bacillota</taxon>
        <taxon>Clostridia</taxon>
        <taxon>Lachnospirales</taxon>
        <taxon>Lachnospiraceae</taxon>
        <taxon>Roseburia</taxon>
    </lineage>
</organism>
<dbReference type="PROSITE" id="PS00198">
    <property type="entry name" value="4FE4S_FER_1"/>
    <property type="match status" value="2"/>
</dbReference>
<dbReference type="SUPFAM" id="SSF54862">
    <property type="entry name" value="4Fe-4S ferredoxins"/>
    <property type="match status" value="1"/>
</dbReference>
<dbReference type="Pfam" id="PF12838">
    <property type="entry name" value="Fer4_7"/>
    <property type="match status" value="1"/>
</dbReference>
<name>A0A3R5WFM2_9FIRM</name>